<dbReference type="GeneID" id="32574696"/>
<accession>A0A1H5X5I9</accession>
<proteinExistence type="predicted"/>
<name>A0A1H5X5I9_XYLRU</name>
<dbReference type="SUPFAM" id="SSF48317">
    <property type="entry name" value="Acid phosphatase/Vanadium-dependent haloperoxidase"/>
    <property type="match status" value="1"/>
</dbReference>
<sequence length="510" mass="56927">MKKILLFVLPFFFVSCDKDSNNNNGNNNDEERVVNADELLDEVLHNSFDGIVNVHKDSKTYTYLLELAEEAIAQSKGKSSCGLPLLYKEENFPTAYNYYTDKQADKIDVYKTMIGWLAAMQLSEINPSKRNLLYQTGYEAGDFTMDSNIYGYSFNSDPNVARLVASAIYAAMHTTEKPDIEAMRAEVGGSKYQKTLAETLKEESRDHVTDDAFYVELRKFMASAPGPYAPQFADRNRINPEIADEKASNGCLKVDMEIYNNIVSKFNLPDQRAVQAIADEDNDVHHIFGADKKNVGGKYSFNAVFGASTIGETISPEGKIAALILLLQKAGNTARGILQHATASLGHYEYGRLRPGCSEAQQGLRKSYTDDRYNVLTSFVIEDNDGHKASYDVGDIEVCYYDENGKWTNADVQSPEQYEDMSKDLLYANSYPSGHAAGIWSAAMTMIELYPQKADLIMRAANDFAVSRTIARYHWNSDIIQGRIIGSVMNPVCHATSDYSTLLEAARAER</sequence>
<feature type="domain" description="Phosphatidic acid phosphatase type 2/haloperoxidase" evidence="1">
    <location>
        <begin position="403"/>
        <end position="497"/>
    </location>
</feature>
<evidence type="ECO:0000313" key="3">
    <source>
        <dbReference type="Proteomes" id="UP000236735"/>
    </source>
</evidence>
<dbReference type="EMBL" id="FNUV01000008">
    <property type="protein sequence ID" value="SEG07022.1"/>
    <property type="molecule type" value="Genomic_DNA"/>
</dbReference>
<dbReference type="RefSeq" id="WP_036911904.1">
    <property type="nucleotide sequence ID" value="NZ_FNUV01000008.1"/>
</dbReference>
<dbReference type="Proteomes" id="UP000236735">
    <property type="component" value="Unassembled WGS sequence"/>
</dbReference>
<evidence type="ECO:0000259" key="1">
    <source>
        <dbReference type="Pfam" id="PF01569"/>
    </source>
</evidence>
<reference evidence="2 3" key="1">
    <citation type="submission" date="2016-10" db="EMBL/GenBank/DDBJ databases">
        <authorList>
            <person name="de Groot N.N."/>
        </authorList>
    </citation>
    <scope>NUCLEOTIDE SEQUENCE [LARGE SCALE GENOMIC DNA]</scope>
    <source>
        <strain evidence="2 3">AR32</strain>
    </source>
</reference>
<gene>
    <name evidence="2" type="ORF">SAMN05216354_2642</name>
</gene>
<evidence type="ECO:0000313" key="2">
    <source>
        <dbReference type="EMBL" id="SEG07022.1"/>
    </source>
</evidence>
<organism evidence="2 3">
    <name type="scientific">Xylanibacter ruminicola</name>
    <name type="common">Prevotella ruminicola</name>
    <dbReference type="NCBI Taxonomy" id="839"/>
    <lineage>
        <taxon>Bacteria</taxon>
        <taxon>Pseudomonadati</taxon>
        <taxon>Bacteroidota</taxon>
        <taxon>Bacteroidia</taxon>
        <taxon>Bacteroidales</taxon>
        <taxon>Prevotellaceae</taxon>
        <taxon>Xylanibacter</taxon>
    </lineage>
</organism>
<dbReference type="InterPro" id="IPR036938">
    <property type="entry name" value="PAP2/HPO_sf"/>
</dbReference>
<dbReference type="AlphaFoldDB" id="A0A1H5X5I9"/>
<dbReference type="InterPro" id="IPR000326">
    <property type="entry name" value="PAP2/HPO"/>
</dbReference>
<dbReference type="PROSITE" id="PS51257">
    <property type="entry name" value="PROKAR_LIPOPROTEIN"/>
    <property type="match status" value="1"/>
</dbReference>
<dbReference type="Pfam" id="PF01569">
    <property type="entry name" value="PAP2"/>
    <property type="match status" value="1"/>
</dbReference>
<dbReference type="Gene3D" id="1.20.144.10">
    <property type="entry name" value="Phosphatidic acid phosphatase type 2/haloperoxidase"/>
    <property type="match status" value="2"/>
</dbReference>
<protein>
    <submittedName>
        <fullName evidence="2">PAP2 superfamily protein</fullName>
    </submittedName>
</protein>